<dbReference type="AGR" id="WB:WBGene00044991"/>
<dbReference type="EMBL" id="BX284604">
    <property type="protein sequence ID" value="CAL44972.1"/>
    <property type="molecule type" value="Genomic_DNA"/>
</dbReference>
<dbReference type="eggNOG" id="ENOG502TIYD">
    <property type="taxonomic scope" value="Eukaryota"/>
</dbReference>
<dbReference type="PaxDb" id="6239-T25B9.12"/>
<dbReference type="UCSC" id="T25B9.12">
    <property type="organism name" value="c. elegans"/>
</dbReference>
<dbReference type="WormBase" id="T25B9.12">
    <property type="protein sequence ID" value="CE40422"/>
    <property type="gene ID" value="WBGene00044991"/>
</dbReference>
<dbReference type="OrthoDB" id="5840803at2759"/>
<dbReference type="RefSeq" id="NP_001076714.1">
    <property type="nucleotide sequence ID" value="NM_001083245.1"/>
</dbReference>
<evidence type="ECO:0000313" key="3">
    <source>
        <dbReference type="WormBase" id="T25B9.12"/>
    </source>
</evidence>
<organism evidence="1 2">
    <name type="scientific">Caenorhabditis elegans</name>
    <dbReference type="NCBI Taxonomy" id="6239"/>
    <lineage>
        <taxon>Eukaryota</taxon>
        <taxon>Metazoa</taxon>
        <taxon>Ecdysozoa</taxon>
        <taxon>Nematoda</taxon>
        <taxon>Chromadorea</taxon>
        <taxon>Rhabditida</taxon>
        <taxon>Rhabditina</taxon>
        <taxon>Rhabditomorpha</taxon>
        <taxon>Rhabditoidea</taxon>
        <taxon>Rhabditidae</taxon>
        <taxon>Peloderinae</taxon>
        <taxon>Caenorhabditis</taxon>
    </lineage>
</organism>
<gene>
    <name evidence="1" type="ORF">CELE_T25B9.12</name>
    <name evidence="1 3" type="ORF">T25B9.12</name>
</gene>
<accession>Q09EF0</accession>
<evidence type="ECO:0000313" key="1">
    <source>
        <dbReference type="EMBL" id="CAL44972.1"/>
    </source>
</evidence>
<protein>
    <submittedName>
        <fullName evidence="1">Ovule protein</fullName>
    </submittedName>
</protein>
<dbReference type="InParanoid" id="Q09EF0"/>
<dbReference type="GeneID" id="4926902"/>
<dbReference type="Proteomes" id="UP000001940">
    <property type="component" value="Chromosome IV"/>
</dbReference>
<dbReference type="FunCoup" id="Q09EF0">
    <property type="interactions" value="128"/>
</dbReference>
<keyword evidence="2" id="KW-1185">Reference proteome</keyword>
<dbReference type="KEGG" id="cel:CELE_T25B9.12"/>
<name>Q09EF0_CAEEL</name>
<dbReference type="SMR" id="Q09EF0"/>
<evidence type="ECO:0000313" key="2">
    <source>
        <dbReference type="Proteomes" id="UP000001940"/>
    </source>
</evidence>
<dbReference type="AlphaFoldDB" id="Q09EF0"/>
<reference evidence="1 2" key="1">
    <citation type="journal article" date="1998" name="Science">
        <title>Genome sequence of the nematode C. elegans: a platform for investigating biology.</title>
        <authorList>
            <consortium name="The C. elegans sequencing consortium"/>
            <person name="Sulson J.E."/>
            <person name="Waterston R."/>
        </authorList>
    </citation>
    <scope>NUCLEOTIDE SEQUENCE [LARGE SCALE GENOMIC DNA]</scope>
    <source>
        <strain evidence="1 2">Bristol N2</strain>
    </source>
</reference>
<dbReference type="Bgee" id="WBGene00044991">
    <property type="expression patterns" value="Expressed in adult organism and 3 other cell types or tissues"/>
</dbReference>
<sequence length="68" mass="7808">MAVLAEYLEPTLSTIEKCHNEVKQKEKCSCHKKDMFCNRSFAVNHWNSIFRCLSTAQKSAKGDAKMIK</sequence>
<dbReference type="HOGENOM" id="CLU_2796278_0_0_1"/>
<proteinExistence type="predicted"/>
<dbReference type="CTD" id="4926902"/>